<evidence type="ECO:0000313" key="1">
    <source>
        <dbReference type="EMBL" id="AFA50206.1"/>
    </source>
</evidence>
<dbReference type="OrthoDB" id="7867263at2"/>
<evidence type="ECO:0000313" key="2">
    <source>
        <dbReference type="Proteomes" id="UP000007177"/>
    </source>
</evidence>
<sequence length="286" mass="33661">MKSKNLKLFKREIGQANHYLITILVGLDGVKAGVIEKNEEFSTSWNPKDKVASADRSREFSIKSAMSWTVDNLDMYFRMSYEEPKLINNNSLQKDIDKNNQSVYHSFLSFGKAYEFDQINSSIVDLMICWRNRLVHYKAENKPLDEVINLLKRDRDKIMERHNGMDILLTLERFEKKQTPTFKEIASMIKAMIEYVYQLDKQLIEDIDLLAYCDIIIIKYIRENVDKRLQNIYKKPEKSREKVIWNILSEYGLKEDMDINLKSFVSDLSKISYGSAKNKYNNGTFI</sequence>
<organism evidence="1 2">
    <name type="scientific">Acetobacterium woodii (strain ATCC 29683 / DSM 1030 / JCM 2381 / KCTC 1655 / WB1)</name>
    <dbReference type="NCBI Taxonomy" id="931626"/>
    <lineage>
        <taxon>Bacteria</taxon>
        <taxon>Bacillati</taxon>
        <taxon>Bacillota</taxon>
        <taxon>Clostridia</taxon>
        <taxon>Eubacteriales</taxon>
        <taxon>Eubacteriaceae</taxon>
        <taxon>Acetobacterium</taxon>
    </lineage>
</organism>
<dbReference type="AlphaFoldDB" id="H6LC91"/>
<dbReference type="EMBL" id="CP002987">
    <property type="protein sequence ID" value="AFA50206.1"/>
    <property type="molecule type" value="Genomic_DNA"/>
</dbReference>
<reference evidence="1 2" key="2">
    <citation type="journal article" date="2012" name="PLoS ONE">
        <title>An ancient pathway combining carbon dioxide fixation with the generation and utilization of a sodium ion gradient for ATP synthesis.</title>
        <authorList>
            <person name="Poehlein A."/>
            <person name="Schmidt S."/>
            <person name="Kaster A.K."/>
            <person name="Goenrich M."/>
            <person name="Vollmers J."/>
            <person name="Thurmer A."/>
            <person name="Bertsch J."/>
            <person name="Schuchmann K."/>
            <person name="Voigt B."/>
            <person name="Hecker M."/>
            <person name="Daniel R."/>
            <person name="Thauer R.K."/>
            <person name="Gottschalk G."/>
            <person name="Muller V."/>
        </authorList>
    </citation>
    <scope>NUCLEOTIDE SEQUENCE [LARGE SCALE GENOMIC DNA]</scope>
    <source>
        <strain evidence="2">ATCC 29683 / DSM 1030 / JCM 2381 / KCTC 1655 / WB1</strain>
    </source>
</reference>
<proteinExistence type="predicted"/>
<accession>H6LC91</accession>
<gene>
    <name evidence="1" type="ordered locus">Awo_c34820</name>
</gene>
<name>H6LC91_ACEWD</name>
<dbReference type="Proteomes" id="UP000007177">
    <property type="component" value="Chromosome"/>
</dbReference>
<protein>
    <submittedName>
        <fullName evidence="1">Uncharacterized protein</fullName>
    </submittedName>
</protein>
<dbReference type="HOGENOM" id="CLU_887556_0_0_9"/>
<keyword evidence="2" id="KW-1185">Reference proteome</keyword>
<dbReference type="eggNOG" id="ENOG5032WDU">
    <property type="taxonomic scope" value="Bacteria"/>
</dbReference>
<dbReference type="KEGG" id="awo:Awo_c34820"/>
<reference evidence="2" key="1">
    <citation type="submission" date="2011-07" db="EMBL/GenBank/DDBJ databases">
        <title>Complete genome sequence of Acetobacterium woodii.</title>
        <authorList>
            <person name="Poehlein A."/>
            <person name="Schmidt S."/>
            <person name="Kaster A.-K."/>
            <person name="Goenrich M."/>
            <person name="Vollmers J."/>
            <person name="Thuermer A."/>
            <person name="Gottschalk G."/>
            <person name="Thauer R.K."/>
            <person name="Daniel R."/>
            <person name="Mueller V."/>
        </authorList>
    </citation>
    <scope>NUCLEOTIDE SEQUENCE [LARGE SCALE GENOMIC DNA]</scope>
    <source>
        <strain evidence="2">ATCC 29683 / DSM 1030 / JCM 2381 / KCTC 1655 / WB1</strain>
    </source>
</reference>
<dbReference type="RefSeq" id="WP_014357792.1">
    <property type="nucleotide sequence ID" value="NC_016894.1"/>
</dbReference>